<dbReference type="SUPFAM" id="SSF50151">
    <property type="entry name" value="SacY-like RNA-binding domain"/>
    <property type="match status" value="1"/>
</dbReference>
<dbReference type="RefSeq" id="WP_005585915.1">
    <property type="nucleotide sequence ID" value="NZ_LT669839.1"/>
</dbReference>
<dbReference type="InterPro" id="IPR050661">
    <property type="entry name" value="BglG_antiterminators"/>
</dbReference>
<evidence type="ECO:0000313" key="4">
    <source>
        <dbReference type="Proteomes" id="UP000245423"/>
    </source>
</evidence>
<sequence length="291" mass="33042">MRAKKEYLITKSLNNNVVIAIDETSKEEVVLVGKGIGFGKKDGKRVRLGEDEIEKSFSAFDEKTKLKYNQLVKDINRKVIGLTEEIIALAERELGPLNSNIHVALADHIGFALDRIKMGLTINNPFIYEIKALYPNEYGLGERAAEIIKDGLGILISESEIGFIALHIHSARQSKMVIETIKDTKFLKSLVNIIEEELSVKLDNSGLIYSRVINHLRASINRMEKGKYIENPLLDIIKERFSASYDIAKKIGVYINKEKNIFITDDEIGYMALHIERIKETTNYETKRVTD</sequence>
<accession>M1ZCK1</accession>
<evidence type="ECO:0000313" key="3">
    <source>
        <dbReference type="EMBL" id="SHD77301.1"/>
    </source>
</evidence>
<proteinExistence type="predicted"/>
<name>M1ZCK1_9FIRM</name>
<dbReference type="PROSITE" id="PS51372">
    <property type="entry name" value="PRD_2"/>
    <property type="match status" value="2"/>
</dbReference>
<dbReference type="AlphaFoldDB" id="M1ZCK1"/>
<dbReference type="Pfam" id="PF03123">
    <property type="entry name" value="CAT_RBD"/>
    <property type="match status" value="1"/>
</dbReference>
<keyword evidence="4" id="KW-1185">Reference proteome</keyword>
<dbReference type="InterPro" id="IPR004341">
    <property type="entry name" value="CAT_RNA-bd_dom"/>
</dbReference>
<protein>
    <submittedName>
        <fullName evidence="3">Transcriptional antiterminator, BglG</fullName>
    </submittedName>
</protein>
<dbReference type="Pfam" id="PF00874">
    <property type="entry name" value="PRD"/>
    <property type="match status" value="2"/>
</dbReference>
<feature type="domain" description="PRD" evidence="2">
    <location>
        <begin position="74"/>
        <end position="177"/>
    </location>
</feature>
<dbReference type="InterPro" id="IPR036650">
    <property type="entry name" value="CAT_RNA-bd_dom_sf"/>
</dbReference>
<evidence type="ECO:0000259" key="2">
    <source>
        <dbReference type="PROSITE" id="PS51372"/>
    </source>
</evidence>
<dbReference type="SMART" id="SM01061">
    <property type="entry name" value="CAT_RBD"/>
    <property type="match status" value="1"/>
</dbReference>
<dbReference type="PANTHER" id="PTHR30185:SF15">
    <property type="entry name" value="CRYPTIC BETA-GLUCOSIDE BGL OPERON ANTITERMINATOR"/>
    <property type="match status" value="1"/>
</dbReference>
<dbReference type="Proteomes" id="UP000245423">
    <property type="component" value="Chromosome 1"/>
</dbReference>
<keyword evidence="1" id="KW-0677">Repeat</keyword>
<dbReference type="Gene3D" id="2.30.24.10">
    <property type="entry name" value="CAT RNA-binding domain"/>
    <property type="match status" value="1"/>
</dbReference>
<evidence type="ECO:0000256" key="1">
    <source>
        <dbReference type="ARBA" id="ARBA00022737"/>
    </source>
</evidence>
<dbReference type="HOGENOM" id="CLU_078802_0_0_9"/>
<dbReference type="InterPro" id="IPR036634">
    <property type="entry name" value="PRD_sf"/>
</dbReference>
<gene>
    <name evidence="3" type="ORF">CUESP1_1942</name>
</gene>
<dbReference type="InterPro" id="IPR011608">
    <property type="entry name" value="PRD"/>
</dbReference>
<dbReference type="EMBL" id="LT669839">
    <property type="protein sequence ID" value="SHD77301.1"/>
    <property type="molecule type" value="Genomic_DNA"/>
</dbReference>
<reference evidence="3 4" key="1">
    <citation type="submission" date="2016-11" db="EMBL/GenBank/DDBJ databases">
        <authorList>
            <person name="Manzoor S."/>
        </authorList>
    </citation>
    <scope>NUCLEOTIDE SEQUENCE [LARGE SCALE GENOMIC DNA]</scope>
    <source>
        <strain evidence="3">Clostridium ultunense strain Esp</strain>
    </source>
</reference>
<organism evidence="3 4">
    <name type="scientific">[Clostridium] ultunense Esp</name>
    <dbReference type="NCBI Taxonomy" id="1288971"/>
    <lineage>
        <taxon>Bacteria</taxon>
        <taxon>Bacillati</taxon>
        <taxon>Bacillota</taxon>
        <taxon>Tissierellia</taxon>
        <taxon>Tissierellales</taxon>
        <taxon>Tepidimicrobiaceae</taxon>
        <taxon>Schnuerera</taxon>
    </lineage>
</organism>
<feature type="domain" description="PRD" evidence="2">
    <location>
        <begin position="178"/>
        <end position="285"/>
    </location>
</feature>
<dbReference type="GO" id="GO:0003723">
    <property type="term" value="F:RNA binding"/>
    <property type="evidence" value="ECO:0007669"/>
    <property type="project" value="InterPro"/>
</dbReference>
<dbReference type="PANTHER" id="PTHR30185">
    <property type="entry name" value="CRYPTIC BETA-GLUCOSIDE BGL OPERON ANTITERMINATOR"/>
    <property type="match status" value="1"/>
</dbReference>
<dbReference type="Gene3D" id="1.10.1790.10">
    <property type="entry name" value="PRD domain"/>
    <property type="match status" value="2"/>
</dbReference>
<dbReference type="GO" id="GO:0006355">
    <property type="term" value="P:regulation of DNA-templated transcription"/>
    <property type="evidence" value="ECO:0007669"/>
    <property type="project" value="InterPro"/>
</dbReference>
<dbReference type="OrthoDB" id="9813552at2"/>
<dbReference type="SUPFAM" id="SSF63520">
    <property type="entry name" value="PTS-regulatory domain, PRD"/>
    <property type="match status" value="2"/>
</dbReference>